<gene>
    <name evidence="4" type="ORF">V1264_004250</name>
</gene>
<evidence type="ECO:0000256" key="1">
    <source>
        <dbReference type="ARBA" id="ARBA00001968"/>
    </source>
</evidence>
<dbReference type="EMBL" id="JBAMIC010000013">
    <property type="protein sequence ID" value="KAK7097241.1"/>
    <property type="molecule type" value="Genomic_DNA"/>
</dbReference>
<feature type="domain" description="DDE Tnp4" evidence="3">
    <location>
        <begin position="191"/>
        <end position="254"/>
    </location>
</feature>
<comment type="caution">
    <text evidence="4">The sequence shown here is derived from an EMBL/GenBank/DDBJ whole genome shotgun (WGS) entry which is preliminary data.</text>
</comment>
<evidence type="ECO:0000256" key="2">
    <source>
        <dbReference type="ARBA" id="ARBA00022723"/>
    </source>
</evidence>
<dbReference type="InterPro" id="IPR027806">
    <property type="entry name" value="HARBI1_dom"/>
</dbReference>
<reference evidence="4 5" key="1">
    <citation type="submission" date="2024-02" db="EMBL/GenBank/DDBJ databases">
        <title>Chromosome-scale genome assembly of the rough periwinkle Littorina saxatilis.</title>
        <authorList>
            <person name="De Jode A."/>
            <person name="Faria R."/>
            <person name="Formenti G."/>
            <person name="Sims Y."/>
            <person name="Smith T.P."/>
            <person name="Tracey A."/>
            <person name="Wood J.M.D."/>
            <person name="Zagrodzka Z.B."/>
            <person name="Johannesson K."/>
            <person name="Butlin R.K."/>
            <person name="Leder E.H."/>
        </authorList>
    </citation>
    <scope>NUCLEOTIDE SEQUENCE [LARGE SCALE GENOMIC DNA]</scope>
    <source>
        <strain evidence="4">Snail1</strain>
        <tissue evidence="4">Muscle</tissue>
    </source>
</reference>
<keyword evidence="5" id="KW-1185">Reference proteome</keyword>
<dbReference type="AlphaFoldDB" id="A0AAN9B107"/>
<evidence type="ECO:0000313" key="4">
    <source>
        <dbReference type="EMBL" id="KAK7097241.1"/>
    </source>
</evidence>
<name>A0AAN9B107_9CAEN</name>
<dbReference type="GO" id="GO:0046872">
    <property type="term" value="F:metal ion binding"/>
    <property type="evidence" value="ECO:0007669"/>
    <property type="project" value="UniProtKB-KW"/>
</dbReference>
<sequence length="258" mass="29997">MEDPARLRREYQLAVLQHQHDLIDLTLYQVRAGRRRRTRGERGRRNWVRPWIGRRRQFGMYDQLMVELRNEDHASFTNFLRISPAMFDELLARVGPRITKQYTFYRDPLEPGMKLALTLRHLASGNKYASMKFGWRVPHTGQSLVVRDVCQAIIDEYVDEVLVCPSTPESWRAVADKFFQRWNFPNTCGALDVKHVACRCPPKSGSLYFNYKGFYSIVLMLMALVDADYKFIWADISGTGSASDAQIYNSCELKECVP</sequence>
<accession>A0AAN9B107</accession>
<dbReference type="Proteomes" id="UP001374579">
    <property type="component" value="Unassembled WGS sequence"/>
</dbReference>
<comment type="cofactor">
    <cofactor evidence="1">
        <name>a divalent metal cation</name>
        <dbReference type="ChEBI" id="CHEBI:60240"/>
    </cofactor>
</comment>
<evidence type="ECO:0000259" key="3">
    <source>
        <dbReference type="Pfam" id="PF13359"/>
    </source>
</evidence>
<dbReference type="Pfam" id="PF13359">
    <property type="entry name" value="DDE_Tnp_4"/>
    <property type="match status" value="1"/>
</dbReference>
<keyword evidence="2" id="KW-0479">Metal-binding</keyword>
<proteinExistence type="predicted"/>
<protein>
    <recommendedName>
        <fullName evidence="3">DDE Tnp4 domain-containing protein</fullName>
    </recommendedName>
</protein>
<organism evidence="4 5">
    <name type="scientific">Littorina saxatilis</name>
    <dbReference type="NCBI Taxonomy" id="31220"/>
    <lineage>
        <taxon>Eukaryota</taxon>
        <taxon>Metazoa</taxon>
        <taxon>Spiralia</taxon>
        <taxon>Lophotrochozoa</taxon>
        <taxon>Mollusca</taxon>
        <taxon>Gastropoda</taxon>
        <taxon>Caenogastropoda</taxon>
        <taxon>Littorinimorpha</taxon>
        <taxon>Littorinoidea</taxon>
        <taxon>Littorinidae</taxon>
        <taxon>Littorina</taxon>
    </lineage>
</organism>
<evidence type="ECO:0000313" key="5">
    <source>
        <dbReference type="Proteomes" id="UP001374579"/>
    </source>
</evidence>